<name>A0ABP0BMS5_9PEZI</name>
<dbReference type="Gene3D" id="2.130.10.10">
    <property type="entry name" value="YVTN repeat-like/Quinoprotein amine dehydrogenase"/>
    <property type="match status" value="1"/>
</dbReference>
<feature type="region of interest" description="Disordered" evidence="1">
    <location>
        <begin position="469"/>
        <end position="489"/>
    </location>
</feature>
<keyword evidence="4" id="KW-1185">Reference proteome</keyword>
<dbReference type="InterPro" id="IPR011044">
    <property type="entry name" value="Quino_amine_DH_bsu"/>
</dbReference>
<feature type="domain" description="DUF2415" evidence="2">
    <location>
        <begin position="351"/>
        <end position="390"/>
    </location>
</feature>
<dbReference type="Proteomes" id="UP001642405">
    <property type="component" value="Unassembled WGS sequence"/>
</dbReference>
<dbReference type="SUPFAM" id="SSF50969">
    <property type="entry name" value="YVTN repeat-like/Quinoprotein amine dehydrogenase"/>
    <property type="match status" value="1"/>
</dbReference>
<dbReference type="PANTHER" id="PTHR43991:SF9">
    <property type="entry name" value="DUF2415 DOMAIN-CONTAINING PROTEIN"/>
    <property type="match status" value="1"/>
</dbReference>
<proteinExistence type="predicted"/>
<sequence length="761" mass="82519">MAVKDVKDETAHWQLRSLIGVSQRHLVYFPAGEANLQIQEFNTHKRRSETIALLLFSPRCLVAHDGWICCGGEEGEFVAIRPKAEPRNAAGRSPSPGGAIGSASGRGNAAGEERQGHDRNSNDNANANADADADMEDEEYDDFDMRMTDAAPALVTVASRFVGKSEKFGTDRVNCITIWTPSPIVPIYPGAYTCPIGVLANNDKHVTLVNLDTAEELDVMGFPDCVNRSLLSPDGRLLASVSDDPYLYIHERVEKPQPGGPLRLGLFESQSSYPKHYEWKLLARHHLRGQSSDDVSVHRGSFAACFSNTGRYLAVGTQYGVIHVFETASLGTPNEGLVACFNSSNTNVDSGAVREMSFCPGPYDLLAWSEDHGAVGVADARNGFVPRQILSLCDDAAYEHLDIQQTIHISAEVAEERRRRLQAQATGTFTGTALRNAINDYELAAGHTPLSLEETQSLSLFQERRLRRERQLRGQQPGPTEGRDQRDWEQEHLGRRALSLSRNRPSMFSRAAAAAAEAEARNLNSGRNSSTALLREQGENMSSAVNEILGSLRSLRSARDAADLERRWLSPNPANLLQTSRRGGAFAASLENDDSGSDDNAFVSSSRDPAASAATARQQDPMWTAGESSSGGRDGRDGLSSSRTLDTLHAYTLGDQLGSGSIARIFGGASGAAGGRRTASHALILPSMDPVTLPGAQGYETIVSTTRRAREPGPLEQKDGHTAGLAWSEDGSILYVATEGGIYEFRVNVKGRMFYPSVTMR</sequence>
<dbReference type="EMBL" id="CAWUHB010000021">
    <property type="protein sequence ID" value="CAK7220992.1"/>
    <property type="molecule type" value="Genomic_DNA"/>
</dbReference>
<feature type="compositionally biased region" description="Low complexity" evidence="1">
    <location>
        <begin position="88"/>
        <end position="110"/>
    </location>
</feature>
<evidence type="ECO:0000259" key="2">
    <source>
        <dbReference type="Pfam" id="PF10313"/>
    </source>
</evidence>
<gene>
    <name evidence="3" type="ORF">SCUCBS95973_004345</name>
</gene>
<dbReference type="Pfam" id="PF10313">
    <property type="entry name" value="DUF2415"/>
    <property type="match status" value="1"/>
</dbReference>
<protein>
    <recommendedName>
        <fullName evidence="2">DUF2415 domain-containing protein</fullName>
    </recommendedName>
</protein>
<dbReference type="InterPro" id="IPR019417">
    <property type="entry name" value="DUF2415"/>
</dbReference>
<evidence type="ECO:0000313" key="3">
    <source>
        <dbReference type="EMBL" id="CAK7220992.1"/>
    </source>
</evidence>
<feature type="region of interest" description="Disordered" evidence="1">
    <location>
        <begin position="85"/>
        <end position="134"/>
    </location>
</feature>
<dbReference type="InterPro" id="IPR015943">
    <property type="entry name" value="WD40/YVTN_repeat-like_dom_sf"/>
</dbReference>
<reference evidence="3 4" key="1">
    <citation type="submission" date="2024-01" db="EMBL/GenBank/DDBJ databases">
        <authorList>
            <person name="Allen C."/>
            <person name="Tagirdzhanova G."/>
        </authorList>
    </citation>
    <scope>NUCLEOTIDE SEQUENCE [LARGE SCALE GENOMIC DNA]</scope>
</reference>
<dbReference type="PANTHER" id="PTHR43991">
    <property type="entry name" value="WD REPEAT PROTEIN (AFU_ORTHOLOGUE AFUA_8G05640)-RELATED"/>
    <property type="match status" value="1"/>
</dbReference>
<evidence type="ECO:0000256" key="1">
    <source>
        <dbReference type="SAM" id="MobiDB-lite"/>
    </source>
</evidence>
<organism evidence="3 4">
    <name type="scientific">Sporothrix curviconia</name>
    <dbReference type="NCBI Taxonomy" id="1260050"/>
    <lineage>
        <taxon>Eukaryota</taxon>
        <taxon>Fungi</taxon>
        <taxon>Dikarya</taxon>
        <taxon>Ascomycota</taxon>
        <taxon>Pezizomycotina</taxon>
        <taxon>Sordariomycetes</taxon>
        <taxon>Sordariomycetidae</taxon>
        <taxon>Ophiostomatales</taxon>
        <taxon>Ophiostomataceae</taxon>
        <taxon>Sporothrix</taxon>
    </lineage>
</organism>
<comment type="caution">
    <text evidence="3">The sequence shown here is derived from an EMBL/GenBank/DDBJ whole genome shotgun (WGS) entry which is preliminary data.</text>
</comment>
<feature type="region of interest" description="Disordered" evidence="1">
    <location>
        <begin position="588"/>
        <end position="641"/>
    </location>
</feature>
<evidence type="ECO:0000313" key="4">
    <source>
        <dbReference type="Proteomes" id="UP001642405"/>
    </source>
</evidence>
<accession>A0ABP0BMS5</accession>
<feature type="compositionally biased region" description="Basic and acidic residues" evidence="1">
    <location>
        <begin position="111"/>
        <end position="121"/>
    </location>
</feature>